<dbReference type="EMBL" id="VDEP01000010">
    <property type="protein sequence ID" value="KAA1137244.1"/>
    <property type="molecule type" value="Genomic_DNA"/>
</dbReference>
<evidence type="ECO:0000313" key="2">
    <source>
        <dbReference type="EMBL" id="KAA1137244.1"/>
    </source>
</evidence>
<keyword evidence="3" id="KW-1185">Reference proteome</keyword>
<dbReference type="EMBL" id="VSWC01000029">
    <property type="protein sequence ID" value="KAA1107148.1"/>
    <property type="molecule type" value="Genomic_DNA"/>
</dbReference>
<evidence type="ECO:0000313" key="4">
    <source>
        <dbReference type="Proteomes" id="UP000325313"/>
    </source>
</evidence>
<dbReference type="AlphaFoldDB" id="A0A5B0Q1Z9"/>
<dbReference type="Proteomes" id="UP000324748">
    <property type="component" value="Unassembled WGS sequence"/>
</dbReference>
<sequence>MWKSFFHDRRDPLELLVSIDERLWMDARAACPSLRMLPVFELETPASAADALIRAVLVRISLVSARASALE</sequence>
<evidence type="ECO:0000313" key="1">
    <source>
        <dbReference type="EMBL" id="KAA1107148.1"/>
    </source>
</evidence>
<comment type="caution">
    <text evidence="1">The sequence shown here is derived from an EMBL/GenBank/DDBJ whole genome shotgun (WGS) entry which is preliminary data.</text>
</comment>
<protein>
    <submittedName>
        <fullName evidence="1">Uncharacterized protein</fullName>
    </submittedName>
</protein>
<dbReference type="Proteomes" id="UP000325313">
    <property type="component" value="Unassembled WGS sequence"/>
</dbReference>
<gene>
    <name evidence="1" type="ORF">PGT21_004097</name>
    <name evidence="2" type="ORF">PGTUg99_010649</name>
</gene>
<proteinExistence type="predicted"/>
<evidence type="ECO:0000313" key="3">
    <source>
        <dbReference type="Proteomes" id="UP000324748"/>
    </source>
</evidence>
<accession>A0A5B0Q1Z9</accession>
<organism evidence="1 3">
    <name type="scientific">Puccinia graminis f. sp. tritici</name>
    <dbReference type="NCBI Taxonomy" id="56615"/>
    <lineage>
        <taxon>Eukaryota</taxon>
        <taxon>Fungi</taxon>
        <taxon>Dikarya</taxon>
        <taxon>Basidiomycota</taxon>
        <taxon>Pucciniomycotina</taxon>
        <taxon>Pucciniomycetes</taxon>
        <taxon>Pucciniales</taxon>
        <taxon>Pucciniaceae</taxon>
        <taxon>Puccinia</taxon>
    </lineage>
</organism>
<reference evidence="3 4" key="1">
    <citation type="submission" date="2019-05" db="EMBL/GenBank/DDBJ databases">
        <title>Emergence of the Ug99 lineage of the wheat stem rust pathogen through somatic hybridization.</title>
        <authorList>
            <person name="Li F."/>
            <person name="Upadhyaya N.M."/>
            <person name="Sperschneider J."/>
            <person name="Matny O."/>
            <person name="Nguyen-Phuc H."/>
            <person name="Mago R."/>
            <person name="Raley C."/>
            <person name="Miller M.E."/>
            <person name="Silverstein K.A.T."/>
            <person name="Henningsen E."/>
            <person name="Hirsch C.D."/>
            <person name="Visser B."/>
            <person name="Pretorius Z.A."/>
            <person name="Steffenson B.J."/>
            <person name="Schwessinger B."/>
            <person name="Dodds P.N."/>
            <person name="Figueroa M."/>
        </authorList>
    </citation>
    <scope>NUCLEOTIDE SEQUENCE [LARGE SCALE GENOMIC DNA]</scope>
    <source>
        <strain evidence="1">21-0</strain>
        <strain evidence="2 4">Ug99</strain>
    </source>
</reference>
<name>A0A5B0Q1Z9_PUCGR</name>